<reference evidence="2" key="2">
    <citation type="submission" date="2020-09" db="EMBL/GenBank/DDBJ databases">
        <authorList>
            <person name="Sun Q."/>
            <person name="Ohkuma M."/>
        </authorList>
    </citation>
    <scope>NUCLEOTIDE SEQUENCE</scope>
    <source>
        <strain evidence="2">JCM 4633</strain>
    </source>
</reference>
<evidence type="ECO:0000259" key="1">
    <source>
        <dbReference type="SMART" id="SM01003"/>
    </source>
</evidence>
<evidence type="ECO:0000313" key="2">
    <source>
        <dbReference type="EMBL" id="GHC54981.1"/>
    </source>
</evidence>
<dbReference type="PANTHER" id="PTHR42795">
    <property type="entry name" value="ALANINE DEHYDROGENASE"/>
    <property type="match status" value="1"/>
</dbReference>
<dbReference type="SMART" id="SM01003">
    <property type="entry name" value="AlaDh_PNT_N"/>
    <property type="match status" value="1"/>
</dbReference>
<feature type="domain" description="Alanine dehydrogenase/pyridine nucleotide transhydrogenase N-terminal" evidence="1">
    <location>
        <begin position="18"/>
        <end position="140"/>
    </location>
</feature>
<proteinExistence type="predicted"/>
<dbReference type="Gene3D" id="3.40.50.720">
    <property type="entry name" value="NAD(P)-binding Rossmann-like Domain"/>
    <property type="match status" value="1"/>
</dbReference>
<dbReference type="SUPFAM" id="SSF52283">
    <property type="entry name" value="Formate/glycerate dehydrogenase catalytic domain-like"/>
    <property type="match status" value="1"/>
</dbReference>
<dbReference type="GO" id="GO:0000286">
    <property type="term" value="F:alanine dehydrogenase activity"/>
    <property type="evidence" value="ECO:0007669"/>
    <property type="project" value="TreeGrafter"/>
</dbReference>
<dbReference type="AlphaFoldDB" id="A0A918TP83"/>
<dbReference type="GO" id="GO:0005886">
    <property type="term" value="C:plasma membrane"/>
    <property type="evidence" value="ECO:0007669"/>
    <property type="project" value="TreeGrafter"/>
</dbReference>
<sequence>MTAGFDPVRAGRPFRRIGLAAEHKSPENPHGSEVRVALTPGGVESLVRHGCAVAVERGAGIAMGYCDASYLAAGAAIQSRGDLYRGKDLVIKLKGPAHHDLARMDPGSSLLCMAHVQSIPKRIAVADARAVNLIAMELIKESPELLTDSYIRSRLAMEKIFAGLAGNSSPHVPEACSVAFVGFSADAFGAVQYAARCCPRSLQVLQGHPPGRGASGGHGSCRHPGHDPGLLTVAVDELAEIAAGIPPPHIDEHRAGQTLKAFGKRRIQCLHETGRAGALFGIDLALARNRHLHGPACLRTAILGYGNVAFGALDECLRHGVPTVDILTKRATERPQVQRYLHNSDLIINGVEQPPQCRGRSYIITDDDLRTVLRPGTVVVDLVGGCATNRTAVEPIVECTHPADPYTVRNGVCLASVWGWPLMGFQKESVECYSRQIVQVLLHDEQLINGLGAAPPGILQALVAGPVLGRRPSSQRMALSATLGG</sequence>
<organism evidence="2 3">
    <name type="scientific">Streptomyces cinnamoneus</name>
    <name type="common">Streptoverticillium cinnamoneum</name>
    <dbReference type="NCBI Taxonomy" id="53446"/>
    <lineage>
        <taxon>Bacteria</taxon>
        <taxon>Bacillati</taxon>
        <taxon>Actinomycetota</taxon>
        <taxon>Actinomycetes</taxon>
        <taxon>Kitasatosporales</taxon>
        <taxon>Streptomycetaceae</taxon>
        <taxon>Streptomyces</taxon>
        <taxon>Streptomyces cinnamoneus group</taxon>
    </lineage>
</organism>
<name>A0A918TP83_STRCJ</name>
<gene>
    <name evidence="2" type="ORF">GCM10010507_34150</name>
</gene>
<dbReference type="Proteomes" id="UP000646244">
    <property type="component" value="Unassembled WGS sequence"/>
</dbReference>
<comment type="caution">
    <text evidence="2">The sequence shown here is derived from an EMBL/GenBank/DDBJ whole genome shotgun (WGS) entry which is preliminary data.</text>
</comment>
<evidence type="ECO:0000313" key="3">
    <source>
        <dbReference type="Proteomes" id="UP000646244"/>
    </source>
</evidence>
<accession>A0A918TP83</accession>
<reference evidence="2" key="1">
    <citation type="journal article" date="2014" name="Int. J. Syst. Evol. Microbiol.">
        <title>Complete genome sequence of Corynebacterium casei LMG S-19264T (=DSM 44701T), isolated from a smear-ripened cheese.</title>
        <authorList>
            <consortium name="US DOE Joint Genome Institute (JGI-PGF)"/>
            <person name="Walter F."/>
            <person name="Albersmeier A."/>
            <person name="Kalinowski J."/>
            <person name="Ruckert C."/>
        </authorList>
    </citation>
    <scope>NUCLEOTIDE SEQUENCE</scope>
    <source>
        <strain evidence="2">JCM 4633</strain>
    </source>
</reference>
<dbReference type="RefSeq" id="WP_268249621.1">
    <property type="nucleotide sequence ID" value="NZ_BMVB01000010.1"/>
</dbReference>
<dbReference type="Pfam" id="PF05222">
    <property type="entry name" value="AlaDh_PNT_N"/>
    <property type="match status" value="1"/>
</dbReference>
<dbReference type="PANTHER" id="PTHR42795:SF1">
    <property type="entry name" value="ALANINE DEHYDROGENASE"/>
    <property type="match status" value="1"/>
</dbReference>
<dbReference type="InterPro" id="IPR007886">
    <property type="entry name" value="AlaDH/PNT_N"/>
</dbReference>
<protein>
    <recommendedName>
        <fullName evidence="1">Alanine dehydrogenase/pyridine nucleotide transhydrogenase N-terminal domain-containing protein</fullName>
    </recommendedName>
</protein>
<dbReference type="GO" id="GO:0006524">
    <property type="term" value="P:alanine catabolic process"/>
    <property type="evidence" value="ECO:0007669"/>
    <property type="project" value="TreeGrafter"/>
</dbReference>
<dbReference type="EMBL" id="BMVB01000010">
    <property type="protein sequence ID" value="GHC54981.1"/>
    <property type="molecule type" value="Genomic_DNA"/>
</dbReference>